<organism evidence="2 3">
    <name type="scientific">Paraburkholderia ginsengiterrae</name>
    <dbReference type="NCBI Taxonomy" id="1462993"/>
    <lineage>
        <taxon>Bacteria</taxon>
        <taxon>Pseudomonadati</taxon>
        <taxon>Pseudomonadota</taxon>
        <taxon>Betaproteobacteria</taxon>
        <taxon>Burkholderiales</taxon>
        <taxon>Burkholderiaceae</taxon>
        <taxon>Paraburkholderia</taxon>
    </lineage>
</organism>
<reference evidence="2 3" key="1">
    <citation type="submission" date="2016-04" db="EMBL/GenBank/DDBJ databases">
        <title>Reclassification of Paraburkholderia panaciterrae (Farh et al. 2015) Dobritsa &amp; Samadpour 2016 as a later homotypic synonym of Paraburkholderia ginsengiterrae (Farh et al. 2015) Dobritsa &amp; Samadpour 2016.</title>
        <authorList>
            <person name="Dobritsa A.P."/>
            <person name="Kutumbaka K."/>
            <person name="Samadpour M."/>
        </authorList>
    </citation>
    <scope>NUCLEOTIDE SEQUENCE [LARGE SCALE GENOMIC DNA]</scope>
    <source>
        <strain evidence="2 3">DCY85</strain>
    </source>
</reference>
<accession>A0A1A9NAK8</accession>
<sequence>MWRLLATEGGWAENVGEEGGGRQGGGEWWGIGAPRCGNSARQGTKRTAAATKEAMQSGMGGARLHAARPVSSNARGVIA</sequence>
<proteinExistence type="predicted"/>
<feature type="compositionally biased region" description="Polar residues" evidence="1">
    <location>
        <begin position="70"/>
        <end position="79"/>
    </location>
</feature>
<feature type="compositionally biased region" description="Gly residues" evidence="1">
    <location>
        <begin position="17"/>
        <end position="29"/>
    </location>
</feature>
<dbReference type="EMBL" id="LXKA01000145">
    <property type="protein sequence ID" value="OAJ62950.1"/>
    <property type="molecule type" value="Genomic_DNA"/>
</dbReference>
<feature type="region of interest" description="Disordered" evidence="1">
    <location>
        <begin position="54"/>
        <end position="79"/>
    </location>
</feature>
<evidence type="ECO:0000313" key="2">
    <source>
        <dbReference type="EMBL" id="OAJ62950.1"/>
    </source>
</evidence>
<dbReference type="AlphaFoldDB" id="A0A1A9NAK8"/>
<dbReference type="Proteomes" id="UP000078116">
    <property type="component" value="Unassembled WGS sequence"/>
</dbReference>
<gene>
    <name evidence="2" type="ORF">A6V37_37990</name>
</gene>
<name>A0A1A9NAK8_9BURK</name>
<feature type="region of interest" description="Disordered" evidence="1">
    <location>
        <begin position="1"/>
        <end position="30"/>
    </location>
</feature>
<evidence type="ECO:0000256" key="1">
    <source>
        <dbReference type="SAM" id="MobiDB-lite"/>
    </source>
</evidence>
<comment type="caution">
    <text evidence="2">The sequence shown here is derived from an EMBL/GenBank/DDBJ whole genome shotgun (WGS) entry which is preliminary data.</text>
</comment>
<protein>
    <submittedName>
        <fullName evidence="2">Uncharacterized protein</fullName>
    </submittedName>
</protein>
<evidence type="ECO:0000313" key="3">
    <source>
        <dbReference type="Proteomes" id="UP000078116"/>
    </source>
</evidence>